<keyword evidence="14" id="KW-1185">Reference proteome</keyword>
<keyword evidence="4" id="KW-0347">Helicase</keyword>
<accession>A0A1W1WDX6</accession>
<evidence type="ECO:0000256" key="2">
    <source>
        <dbReference type="ARBA" id="ARBA00022741"/>
    </source>
</evidence>
<dbReference type="SUPFAM" id="SSF52540">
    <property type="entry name" value="P-loop containing nucleoside triphosphate hydrolases"/>
    <property type="match status" value="2"/>
</dbReference>
<dbReference type="InterPro" id="IPR027417">
    <property type="entry name" value="P-loop_NTPase"/>
</dbReference>
<comment type="catalytic activity">
    <reaction evidence="9">
        <text>ATP + H2O = ADP + phosphate + H(+)</text>
        <dbReference type="Rhea" id="RHEA:13065"/>
        <dbReference type="ChEBI" id="CHEBI:15377"/>
        <dbReference type="ChEBI" id="CHEBI:15378"/>
        <dbReference type="ChEBI" id="CHEBI:30616"/>
        <dbReference type="ChEBI" id="CHEBI:43474"/>
        <dbReference type="ChEBI" id="CHEBI:456216"/>
        <dbReference type="EC" id="5.6.2.4"/>
    </reaction>
</comment>
<evidence type="ECO:0000259" key="12">
    <source>
        <dbReference type="PROSITE" id="PS51194"/>
    </source>
</evidence>
<comment type="similarity">
    <text evidence="1">Belongs to the helicase family. RAD25/XPB subfamily.</text>
</comment>
<keyword evidence="3" id="KW-0378">Hydrolase</keyword>
<dbReference type="PROSITE" id="PS51192">
    <property type="entry name" value="HELICASE_ATP_BIND_1"/>
    <property type="match status" value="1"/>
</dbReference>
<evidence type="ECO:0000256" key="7">
    <source>
        <dbReference type="ARBA" id="ARBA00034617"/>
    </source>
</evidence>
<dbReference type="EC" id="5.6.2.4" evidence="8"/>
<dbReference type="InterPro" id="IPR014001">
    <property type="entry name" value="Helicase_ATP-bd"/>
</dbReference>
<dbReference type="GO" id="GO:0003677">
    <property type="term" value="F:DNA binding"/>
    <property type="evidence" value="ECO:0007669"/>
    <property type="project" value="InterPro"/>
</dbReference>
<dbReference type="STRING" id="28034.BFX07_00995"/>
<dbReference type="PRINTS" id="PR00851">
    <property type="entry name" value="XRODRMPGMNTB"/>
</dbReference>
<protein>
    <recommendedName>
        <fullName evidence="8">DNA 3'-5' helicase</fullName>
        <ecNumber evidence="8">5.6.2.4</ecNumber>
    </recommendedName>
</protein>
<proteinExistence type="inferred from homology"/>
<feature type="region of interest" description="Disordered" evidence="10">
    <location>
        <begin position="552"/>
        <end position="572"/>
    </location>
</feature>
<dbReference type="PANTHER" id="PTHR11274:SF0">
    <property type="entry name" value="GENERAL TRANSCRIPTION AND DNA REPAIR FACTOR IIH HELICASE SUBUNIT XPB"/>
    <property type="match status" value="1"/>
</dbReference>
<evidence type="ECO:0000256" key="6">
    <source>
        <dbReference type="ARBA" id="ARBA00023235"/>
    </source>
</evidence>
<evidence type="ECO:0000256" key="8">
    <source>
        <dbReference type="ARBA" id="ARBA00034808"/>
    </source>
</evidence>
<dbReference type="Pfam" id="PF16203">
    <property type="entry name" value="ERCC3_RAD25_C"/>
    <property type="match status" value="1"/>
</dbReference>
<dbReference type="Gene3D" id="3.40.50.300">
    <property type="entry name" value="P-loop containing nucleotide triphosphate hydrolases"/>
    <property type="match status" value="2"/>
</dbReference>
<dbReference type="CDD" id="cd18789">
    <property type="entry name" value="SF2_C_XPB"/>
    <property type="match status" value="1"/>
</dbReference>
<dbReference type="InterPro" id="IPR032830">
    <property type="entry name" value="XPB/Ssl2_N"/>
</dbReference>
<dbReference type="GO" id="GO:0005524">
    <property type="term" value="F:ATP binding"/>
    <property type="evidence" value="ECO:0007669"/>
    <property type="project" value="UniProtKB-KW"/>
</dbReference>
<dbReference type="NCBIfam" id="NF045503">
    <property type="entry name" value="repair_heli_XPB"/>
    <property type="match status" value="1"/>
</dbReference>
<dbReference type="OrthoDB" id="9802848at2"/>
<dbReference type="RefSeq" id="WP_020375706.1">
    <property type="nucleotide sequence ID" value="NZ_FWWY01000001.1"/>
</dbReference>
<feature type="domain" description="Helicase ATP-binding" evidence="11">
    <location>
        <begin position="200"/>
        <end position="354"/>
    </location>
</feature>
<evidence type="ECO:0000256" key="4">
    <source>
        <dbReference type="ARBA" id="ARBA00022806"/>
    </source>
</evidence>
<evidence type="ECO:0000313" key="14">
    <source>
        <dbReference type="Proteomes" id="UP000192660"/>
    </source>
</evidence>
<keyword evidence="5" id="KW-0067">ATP-binding</keyword>
<evidence type="ECO:0000259" key="11">
    <source>
        <dbReference type="PROSITE" id="PS51192"/>
    </source>
</evidence>
<keyword evidence="2" id="KW-0547">Nucleotide-binding</keyword>
<dbReference type="SMART" id="SM00490">
    <property type="entry name" value="HELICc"/>
    <property type="match status" value="1"/>
</dbReference>
<organism evidence="13 14">
    <name type="scientific">Sulfobacillus thermosulfidooxidans (strain DSM 9293 / VKM B-1269 / AT-1)</name>
    <dbReference type="NCBI Taxonomy" id="929705"/>
    <lineage>
        <taxon>Bacteria</taxon>
        <taxon>Bacillati</taxon>
        <taxon>Bacillota</taxon>
        <taxon>Clostridia</taxon>
        <taxon>Eubacteriales</taxon>
        <taxon>Clostridiales Family XVII. Incertae Sedis</taxon>
        <taxon>Sulfobacillus</taxon>
    </lineage>
</organism>
<sequence>MDRLPLIVQSDRTLLLEVNNPLFEEARDSLVGFAELVKSPEHVHTYRISSLSLWNAVASGLSPEDMLSRLTRYAQYPVPTEVQQFIEDQGRRYGKLRLEVAPDGHGLWLTSDDPWLLTQIKHHKNVDPFLGEELKPGYRIDPAHRGLLKQALAKAGWPADDRAGYTPGSPLAFSLREQDKRGQDFRLRPYQIDAVQSFWGDGAVDRGSGVIVLPCGAGKTLVGLGVMEKVRAHTLILTTSVASLHQWRDELLDKTSLSPEDIGEYSSRTKSIKPVTLTTYQLLSHRQKGEYVHFYRLDDHDWGLIIYDEVHLLPAPVFRLTASLQARRRLGLTATLIREDGRADDVFSLIGPKRFDMPWKDLEQQGWIAEASCREIRVCMPESWRERYAMAEDNERARIAASNPAKIGTIHELLADHEGDHILIIGQYLDQLEQIRQEIHAPMITGQTPVAEREKLYQQFRDGEIPVLIVSKVANFAIDLPDANVAIQVSGAFGSRQEEAQRLGRILRPKKDGGPATFYTIVSEDTKEQDFAQKRQLFLCEQGYRYEIAHADEKGAPREQSAPIIRFPGGNS</sequence>
<dbReference type="SMART" id="SM00487">
    <property type="entry name" value="DEXDc"/>
    <property type="match status" value="1"/>
</dbReference>
<dbReference type="Pfam" id="PF04851">
    <property type="entry name" value="ResIII"/>
    <property type="match status" value="1"/>
</dbReference>
<evidence type="ECO:0000313" key="13">
    <source>
        <dbReference type="EMBL" id="SMC04487.1"/>
    </source>
</evidence>
<dbReference type="AlphaFoldDB" id="A0A1W1WDX6"/>
<reference evidence="14" key="1">
    <citation type="submission" date="2017-04" db="EMBL/GenBank/DDBJ databases">
        <authorList>
            <person name="Varghese N."/>
            <person name="Submissions S."/>
        </authorList>
    </citation>
    <scope>NUCLEOTIDE SEQUENCE [LARGE SCALE GENOMIC DNA]</scope>
    <source>
        <strain evidence="14">DSM 9293</strain>
    </source>
</reference>
<dbReference type="InterPro" id="IPR050615">
    <property type="entry name" value="ATP-dep_DNA_Helicase"/>
</dbReference>
<name>A0A1W1WDX6_SULTA</name>
<evidence type="ECO:0000256" key="1">
    <source>
        <dbReference type="ARBA" id="ARBA00006637"/>
    </source>
</evidence>
<dbReference type="Proteomes" id="UP000192660">
    <property type="component" value="Unassembled WGS sequence"/>
</dbReference>
<dbReference type="InterPro" id="IPR001650">
    <property type="entry name" value="Helicase_C-like"/>
</dbReference>
<dbReference type="InterPro" id="IPR032438">
    <property type="entry name" value="ERCC3_RAD25_C"/>
</dbReference>
<dbReference type="PANTHER" id="PTHR11274">
    <property type="entry name" value="RAD25/XP-B DNA REPAIR HELICASE"/>
    <property type="match status" value="1"/>
</dbReference>
<comment type="catalytic activity">
    <reaction evidence="7">
        <text>Couples ATP hydrolysis with the unwinding of duplex DNA by translocating in the 3'-5' direction.</text>
        <dbReference type="EC" id="5.6.2.4"/>
    </reaction>
</comment>
<evidence type="ECO:0000256" key="3">
    <source>
        <dbReference type="ARBA" id="ARBA00022801"/>
    </source>
</evidence>
<dbReference type="InterPro" id="IPR006935">
    <property type="entry name" value="Helicase/UvrB_N"/>
</dbReference>
<dbReference type="EMBL" id="FWWY01000001">
    <property type="protein sequence ID" value="SMC04487.1"/>
    <property type="molecule type" value="Genomic_DNA"/>
</dbReference>
<evidence type="ECO:0000256" key="10">
    <source>
        <dbReference type="SAM" id="MobiDB-lite"/>
    </source>
</evidence>
<dbReference type="PROSITE" id="PS51194">
    <property type="entry name" value="HELICASE_CTER"/>
    <property type="match status" value="1"/>
</dbReference>
<dbReference type="GO" id="GO:0016787">
    <property type="term" value="F:hydrolase activity"/>
    <property type="evidence" value="ECO:0007669"/>
    <property type="project" value="UniProtKB-KW"/>
</dbReference>
<gene>
    <name evidence="13" type="ORF">SAMN00768000_1683</name>
</gene>
<dbReference type="Pfam" id="PF13625">
    <property type="entry name" value="Helicase_C_3"/>
    <property type="match status" value="1"/>
</dbReference>
<evidence type="ECO:0000256" key="9">
    <source>
        <dbReference type="ARBA" id="ARBA00048988"/>
    </source>
</evidence>
<dbReference type="GO" id="GO:0043138">
    <property type="term" value="F:3'-5' DNA helicase activity"/>
    <property type="evidence" value="ECO:0007669"/>
    <property type="project" value="UniProtKB-EC"/>
</dbReference>
<evidence type="ECO:0000256" key="5">
    <source>
        <dbReference type="ARBA" id="ARBA00022840"/>
    </source>
</evidence>
<keyword evidence="6" id="KW-0413">Isomerase</keyword>
<feature type="domain" description="Helicase C-terminal" evidence="12">
    <location>
        <begin position="409"/>
        <end position="564"/>
    </location>
</feature>